<dbReference type="Pfam" id="PF00728">
    <property type="entry name" value="Glyco_hydro_20"/>
    <property type="match status" value="1"/>
</dbReference>
<dbReference type="Proteomes" id="UP001466331">
    <property type="component" value="Unassembled WGS sequence"/>
</dbReference>
<protein>
    <submittedName>
        <fullName evidence="7">Family 20 glycosylhydrolase</fullName>
    </submittedName>
</protein>
<evidence type="ECO:0000313" key="7">
    <source>
        <dbReference type="EMBL" id="MEM5947654.1"/>
    </source>
</evidence>
<dbReference type="SUPFAM" id="SSF51445">
    <property type="entry name" value="(Trans)glycosidases"/>
    <property type="match status" value="1"/>
</dbReference>
<dbReference type="InterPro" id="IPR015883">
    <property type="entry name" value="Glyco_hydro_20_cat"/>
</dbReference>
<reference evidence="7 8" key="1">
    <citation type="submission" date="2024-03" db="EMBL/GenBank/DDBJ databases">
        <title>Ignisphaera cupida sp. nov., a hyperthermophilic hydrolytic archaeon from a hot spring of Kamchatka, and proposal of Ignisphaeraceae fam. nov.</title>
        <authorList>
            <person name="Podosokorskaya O.A."/>
            <person name="Elcheninov A.G."/>
            <person name="Maltseva A.I."/>
            <person name="Zayulina K.S."/>
            <person name="Novikov A."/>
            <person name="Merkel A.Y."/>
        </authorList>
    </citation>
    <scope>NUCLEOTIDE SEQUENCE [LARGE SCALE GENOMIC DNA]</scope>
    <source>
        <strain evidence="7 8">38H-sp</strain>
    </source>
</reference>
<accession>A0ABU9UAY3</accession>
<keyword evidence="4" id="KW-0326">Glycosidase</keyword>
<feature type="domain" description="Glycoside hydrolase family 20 catalytic" evidence="5">
    <location>
        <begin position="106"/>
        <end position="359"/>
    </location>
</feature>
<dbReference type="InterPro" id="IPR017853">
    <property type="entry name" value="GH"/>
</dbReference>
<dbReference type="CDD" id="cd06565">
    <property type="entry name" value="GH20_GcnA-like"/>
    <property type="match status" value="1"/>
</dbReference>
<dbReference type="InterPro" id="IPR029018">
    <property type="entry name" value="Hex-like_dom2"/>
</dbReference>
<dbReference type="Gene3D" id="3.20.20.80">
    <property type="entry name" value="Glycosidases"/>
    <property type="match status" value="1"/>
</dbReference>
<evidence type="ECO:0000313" key="8">
    <source>
        <dbReference type="Proteomes" id="UP001466331"/>
    </source>
</evidence>
<evidence type="ECO:0000256" key="1">
    <source>
        <dbReference type="ARBA" id="ARBA00006285"/>
    </source>
</evidence>
<dbReference type="Pfam" id="PF02838">
    <property type="entry name" value="Glyco_hydro_20b"/>
    <property type="match status" value="1"/>
</dbReference>
<feature type="domain" description="Beta-hexosaminidase bacterial type N-terminal" evidence="6">
    <location>
        <begin position="43"/>
        <end position="100"/>
    </location>
</feature>
<dbReference type="RefSeq" id="WP_420069096.1">
    <property type="nucleotide sequence ID" value="NZ_JBCHKQ010000001.1"/>
</dbReference>
<dbReference type="PRINTS" id="PR00738">
    <property type="entry name" value="GLHYDRLASE20"/>
</dbReference>
<dbReference type="PANTHER" id="PTHR22600:SF26">
    <property type="entry name" value="BETA-N-ACETYLHEXOSAMINIDASE"/>
    <property type="match status" value="1"/>
</dbReference>
<comment type="similarity">
    <text evidence="1">Belongs to the glycosyl hydrolase 20 family.</text>
</comment>
<evidence type="ECO:0000256" key="4">
    <source>
        <dbReference type="ARBA" id="ARBA00023295"/>
    </source>
</evidence>
<evidence type="ECO:0000259" key="5">
    <source>
        <dbReference type="Pfam" id="PF00728"/>
    </source>
</evidence>
<organism evidence="7 8">
    <name type="scientific">Rarispira pelagica</name>
    <dbReference type="NCBI Taxonomy" id="3141764"/>
    <lineage>
        <taxon>Bacteria</taxon>
        <taxon>Pseudomonadati</taxon>
        <taxon>Spirochaetota</taxon>
        <taxon>Spirochaetia</taxon>
        <taxon>Winmispirales</taxon>
        <taxon>Winmispiraceae</taxon>
        <taxon>Rarispira</taxon>
    </lineage>
</organism>
<gene>
    <name evidence="7" type="ORF">WKV44_03760</name>
</gene>
<dbReference type="InterPro" id="IPR015882">
    <property type="entry name" value="HEX_bac_N"/>
</dbReference>
<dbReference type="SUPFAM" id="SSF55545">
    <property type="entry name" value="beta-N-acetylhexosaminidase-like domain"/>
    <property type="match status" value="1"/>
</dbReference>
<dbReference type="PANTHER" id="PTHR22600">
    <property type="entry name" value="BETA-HEXOSAMINIDASE"/>
    <property type="match status" value="1"/>
</dbReference>
<keyword evidence="8" id="KW-1185">Reference proteome</keyword>
<sequence length="590" mass="67255">MKPPSYIRVKELITNEESKTFSDEFIFTLKQYSIGDSLPPSISAIKDETLPEEGYILDTRGESILIKYKDSRGLLWAVKTLYLLTDIKNNSIPSVFIKDWPDVSRRAFMLDISRDKVPSLSTVFEMIDILSLLKFNEIQLYIEHTFAYRGHEVVWKNASPYTPADIMRLQQYAAARGIELVPNQNSLGHMERWLKHNKYRHLAEKPDGFTDPWGVFRADPSTLCPTDTDSLVLVKDLYSQLLPLFSSPLCNVGGDEPFEFGSGRSKAECDKRGKSSVYLDYILKLRDIAASYGKRIQVWGDFILEHNEILDKLPHDVIVADWWYDAGYKFSEHAQSFRERDIPFYLCVGTSSWLSLGGRWENARQNILEAIEAARQSSPLGLMITDWGDQGHFQQLAVSMPMLALFGIAAWDNSVTDDVALWENAGLDFTASHIYGDTELSVAAYKLANLPIIKEAGWHNTSPLAVILIDHFYPYYRSSYSQFRNRSFSPEKDIIAEARESAVSASPSLWKDELLFTCDILDFASDYAEAFLATPDFKASQIEPSVSSELFTRLERLVFDYETRWLMRNRMGGLVDSVGKLKGIFDLLVR</sequence>
<keyword evidence="3" id="KW-0378">Hydrolase</keyword>
<evidence type="ECO:0000259" key="6">
    <source>
        <dbReference type="Pfam" id="PF02838"/>
    </source>
</evidence>
<proteinExistence type="inferred from homology"/>
<keyword evidence="2" id="KW-0732">Signal</keyword>
<dbReference type="EMBL" id="JBCHKQ010000001">
    <property type="protein sequence ID" value="MEM5947654.1"/>
    <property type="molecule type" value="Genomic_DNA"/>
</dbReference>
<evidence type="ECO:0000256" key="2">
    <source>
        <dbReference type="ARBA" id="ARBA00022729"/>
    </source>
</evidence>
<comment type="caution">
    <text evidence="7">The sequence shown here is derived from an EMBL/GenBank/DDBJ whole genome shotgun (WGS) entry which is preliminary data.</text>
</comment>
<name>A0ABU9UAY3_9SPIR</name>
<dbReference type="Gene3D" id="3.30.379.10">
    <property type="entry name" value="Chitobiase/beta-hexosaminidase domain 2-like"/>
    <property type="match status" value="1"/>
</dbReference>
<dbReference type="InterPro" id="IPR025705">
    <property type="entry name" value="Beta_hexosaminidase_sua/sub"/>
</dbReference>
<evidence type="ECO:0000256" key="3">
    <source>
        <dbReference type="ARBA" id="ARBA00022801"/>
    </source>
</evidence>